<dbReference type="EMBL" id="JABBWK010000030">
    <property type="protein sequence ID" value="KAG1899871.1"/>
    <property type="molecule type" value="Genomic_DNA"/>
</dbReference>
<dbReference type="SMART" id="SM00490">
    <property type="entry name" value="HELICc"/>
    <property type="match status" value="1"/>
</dbReference>
<dbReference type="GO" id="GO:0009378">
    <property type="term" value="F:four-way junction helicase activity"/>
    <property type="evidence" value="ECO:0007669"/>
    <property type="project" value="TreeGrafter"/>
</dbReference>
<dbReference type="Gene3D" id="3.40.50.300">
    <property type="entry name" value="P-loop containing nucleotide triphosphate hydrolases"/>
    <property type="match status" value="2"/>
</dbReference>
<feature type="compositionally biased region" description="Polar residues" evidence="4">
    <location>
        <begin position="84"/>
        <end position="106"/>
    </location>
</feature>
<organism evidence="6 7">
    <name type="scientific">Suillus fuscotomentosus</name>
    <dbReference type="NCBI Taxonomy" id="1912939"/>
    <lineage>
        <taxon>Eukaryota</taxon>
        <taxon>Fungi</taxon>
        <taxon>Dikarya</taxon>
        <taxon>Basidiomycota</taxon>
        <taxon>Agaricomycotina</taxon>
        <taxon>Agaricomycetes</taxon>
        <taxon>Agaricomycetidae</taxon>
        <taxon>Boletales</taxon>
        <taxon>Suillineae</taxon>
        <taxon>Suillaceae</taxon>
        <taxon>Suillus</taxon>
    </lineage>
</organism>
<feature type="region of interest" description="Disordered" evidence="4">
    <location>
        <begin position="59"/>
        <end position="106"/>
    </location>
</feature>
<gene>
    <name evidence="6" type="ORF">F5891DRAFT_1189341</name>
</gene>
<evidence type="ECO:0000313" key="6">
    <source>
        <dbReference type="EMBL" id="KAG1899871.1"/>
    </source>
</evidence>
<dbReference type="RefSeq" id="XP_041225447.1">
    <property type="nucleotide sequence ID" value="XM_041367142.1"/>
</dbReference>
<keyword evidence="7" id="KW-1185">Reference proteome</keyword>
<dbReference type="InterPro" id="IPR001650">
    <property type="entry name" value="Helicase_C-like"/>
</dbReference>
<dbReference type="InterPro" id="IPR027417">
    <property type="entry name" value="P-loop_NTPase"/>
</dbReference>
<feature type="compositionally biased region" description="Polar residues" evidence="4">
    <location>
        <begin position="150"/>
        <end position="162"/>
    </location>
</feature>
<evidence type="ECO:0000313" key="7">
    <source>
        <dbReference type="Proteomes" id="UP001195769"/>
    </source>
</evidence>
<dbReference type="GO" id="GO:0005694">
    <property type="term" value="C:chromosome"/>
    <property type="evidence" value="ECO:0007669"/>
    <property type="project" value="TreeGrafter"/>
</dbReference>
<dbReference type="EC" id="5.6.2.4" evidence="3"/>
<dbReference type="GO" id="GO:0000724">
    <property type="term" value="P:double-strand break repair via homologous recombination"/>
    <property type="evidence" value="ECO:0007669"/>
    <property type="project" value="TreeGrafter"/>
</dbReference>
<dbReference type="PANTHER" id="PTHR13710">
    <property type="entry name" value="DNA HELICASE RECQ FAMILY MEMBER"/>
    <property type="match status" value="1"/>
</dbReference>
<dbReference type="SUPFAM" id="SSF52540">
    <property type="entry name" value="P-loop containing nucleoside triphosphate hydrolases"/>
    <property type="match status" value="1"/>
</dbReference>
<feature type="compositionally biased region" description="Acidic residues" evidence="4">
    <location>
        <begin position="166"/>
        <end position="188"/>
    </location>
</feature>
<evidence type="ECO:0000256" key="1">
    <source>
        <dbReference type="ARBA" id="ARBA00005446"/>
    </source>
</evidence>
<comment type="caution">
    <text evidence="6">The sequence shown here is derived from an EMBL/GenBank/DDBJ whole genome shotgun (WGS) entry which is preliminary data.</text>
</comment>
<comment type="similarity">
    <text evidence="1">Belongs to the helicase family. RecQ subfamily.</text>
</comment>
<evidence type="ECO:0000256" key="3">
    <source>
        <dbReference type="ARBA" id="ARBA00034808"/>
    </source>
</evidence>
<evidence type="ECO:0000256" key="2">
    <source>
        <dbReference type="ARBA" id="ARBA00034617"/>
    </source>
</evidence>
<accession>A0AAD4E557</accession>
<comment type="catalytic activity">
    <reaction evidence="2">
        <text>Couples ATP hydrolysis with the unwinding of duplex DNA by translocating in the 3'-5' direction.</text>
        <dbReference type="EC" id="5.6.2.4"/>
    </reaction>
</comment>
<dbReference type="PROSITE" id="PS51194">
    <property type="entry name" value="HELICASE_CTER"/>
    <property type="match status" value="1"/>
</dbReference>
<name>A0AAD4E557_9AGAM</name>
<proteinExistence type="inferred from homology"/>
<feature type="domain" description="Helicase C-terminal" evidence="5">
    <location>
        <begin position="1310"/>
        <end position="1468"/>
    </location>
</feature>
<reference evidence="6" key="1">
    <citation type="journal article" date="2020" name="New Phytol.">
        <title>Comparative genomics reveals dynamic genome evolution in host specialist ectomycorrhizal fungi.</title>
        <authorList>
            <person name="Lofgren L.A."/>
            <person name="Nguyen N.H."/>
            <person name="Vilgalys R."/>
            <person name="Ruytinx J."/>
            <person name="Liao H.L."/>
            <person name="Branco S."/>
            <person name="Kuo A."/>
            <person name="LaButti K."/>
            <person name="Lipzen A."/>
            <person name="Andreopoulos W."/>
            <person name="Pangilinan J."/>
            <person name="Riley R."/>
            <person name="Hundley H."/>
            <person name="Na H."/>
            <person name="Barry K."/>
            <person name="Grigoriev I.V."/>
            <person name="Stajich J.E."/>
            <person name="Kennedy P.G."/>
        </authorList>
    </citation>
    <scope>NUCLEOTIDE SEQUENCE</scope>
    <source>
        <strain evidence="6">FC203</strain>
    </source>
</reference>
<feature type="compositionally biased region" description="Acidic residues" evidence="4">
    <location>
        <begin position="60"/>
        <end position="78"/>
    </location>
</feature>
<dbReference type="GO" id="GO:0043138">
    <property type="term" value="F:3'-5' DNA helicase activity"/>
    <property type="evidence" value="ECO:0007669"/>
    <property type="project" value="UniProtKB-EC"/>
</dbReference>
<evidence type="ECO:0000256" key="4">
    <source>
        <dbReference type="SAM" id="MobiDB-lite"/>
    </source>
</evidence>
<dbReference type="PANTHER" id="PTHR13710:SF154">
    <property type="entry name" value="RECQ HELICASE, PUTATIVE (AFU_ORTHOLOGUE AFUA_6G14720)-RELATED"/>
    <property type="match status" value="1"/>
</dbReference>
<evidence type="ECO:0000259" key="5">
    <source>
        <dbReference type="PROSITE" id="PS51194"/>
    </source>
</evidence>
<dbReference type="Proteomes" id="UP001195769">
    <property type="component" value="Unassembled WGS sequence"/>
</dbReference>
<dbReference type="InterPro" id="IPR014001">
    <property type="entry name" value="Helicase_ATP-bd"/>
</dbReference>
<dbReference type="SMART" id="SM00487">
    <property type="entry name" value="DEXDc"/>
    <property type="match status" value="1"/>
</dbReference>
<dbReference type="GO" id="GO:0005737">
    <property type="term" value="C:cytoplasm"/>
    <property type="evidence" value="ECO:0007669"/>
    <property type="project" value="TreeGrafter"/>
</dbReference>
<sequence>MSLLCGKARNGLYLELLKANSIIVHPGPTDKVALPDHESPLATDVAMNSTDDGYYALGELESDEGTDGGATEDEDNDNELSRGLCSSDSTLPNAQHSWSNNTSPATDLPTTSICAALHARAHVLLEVTSTHSNKFSLTRLFKGDTLLDVNHSTPESKPNIQQTDDERFEPDSDLNADQSDEDQSDADDDGKLMTPMDLDSPSDLADLLARIVQCSVHIDPVFHLTICLDCAIAIPWHKMWGHRRRHHKKAYLLPKNHFNTILDRLEAHTPNHIPNAPVFAIDGMKIIPGLFKCTVSGCTSHTLFKTKKRFHSHCVQEHDSLPLSRCAHNRTIGHQIGMFRGDLRYFEVDPLSLGSETDALREVQAFVTERGLHAKETTYHRPSNQRPRGPLLAQTNWEHCIENVDLKTLRQTVSNPDGEPDFLYLIEVTRQYYRNIAANLGLHQVNWRKRHFNAPKKIQLEKYGTFLAKFIIFLIRHLYRPVENFDVPLHPQHTANLTTLHAQLRTALSKRSPAIDLLSINSVHEVIFSLLTHVSPEFLKNEMKDLFTLFLITYHLSDDFGNTNRVCQVPPTISEAQWCFRATAGAEIYMKMGQFNDNSFEHVFTVSTTYLALIRPYLIDGNQTLFTCLRQKMAFLSTLSYTEPGLPRFGWNTEMTVLSIDGFALPLNKFRASIESSLLDMKEMMDSLFRGCPWQDILHYIDQRTDPTDLDKWFLDRPQQSDQNTSIFNFQENGFDIYKDRLLNHLAKHPSFFSKIQGIRKPHQGNIWEWIAILNELVSSMFYCVVSTWGGGAHGTKCNHLKFRIDGQGQRQLFILNGLLTISTTYVKTASIQGHGHLIARVHATPHQDFCWSYWGLSIPRQLFILNGLLTISTTYVKTASIQGHGHLIARCPCHAASRLLLVILGVIYPAAAALATYVMPVPKAQAYLSYIFVQDRSPMDTHQFSQSLTNITLRYLGRGIGIRDWRQVMSTMLINISKADFGILDVEDGELLAIHQAFSHSQAVGEAHYSLQTTNVLTQISHTAVTSMQRVSKHWHATIGQHENCTKLESQQSTGDTHAQLYDRLLEPLKTTVYNAAHQAIMSMGVEIIDELRNIATGMGNGILRGLQDMFGHYIGVNPAASIGVSKMISSPHLAVDPNLLDTLRPLFLGNPSPSFTSSYQAELVQSCLTNEHVLGVLPTGSGKSLAFFAAPLIHPHALFIVITPLVAVDRGYGTTVDHYTQGQTISFSWAQSVKQRLMRVFIDEAHHIFTSDDYHNCFKLFHLITALTKPITFLTATISPISLPRLCSQMQIPPSLVHVIQAPLHRSNISYSVISEKDRGIIYCTTIALIKELSEFLDIPYYMSRLDDQLDDSTNTEEKNRRFNAWRDGDTPSQRWMIATLCFGEGIDFLGVRYIIHIEVNNMLRFLQETGRLGRDGHPSSSILIYSKLPFYQEPEHDEHLGVLPMREFMKTQGCRRLTFHHFDPHAHSCTSATGTLLCDNCECLKKSKGVIRQTLWLPQDISSHTLRIDRTSHQVSPSPHLRKLPSSVKSVTADINTKYATGLRELRVLKHILDTIKTIGCVYCWVSGEHRVGPHSHREVTPSLHSKVISLLPPVKREDTTYWAYCYKCWVPFREPCMHPTLHSGSLSNHLSCPYGAQFPFILPTVVAVIRESKVIDGGRPTNPYLQKIATRLAVDPTHFASIRSLQAWIKHEPKDADEIPQCHSFVIAFYREFRTIPPDQLDDVHMEDVQPDITDDVEMANT</sequence>
<dbReference type="Pfam" id="PF00271">
    <property type="entry name" value="Helicase_C"/>
    <property type="match status" value="1"/>
</dbReference>
<protein>
    <recommendedName>
        <fullName evidence="3">DNA 3'-5' helicase</fullName>
        <ecNumber evidence="3">5.6.2.4</ecNumber>
    </recommendedName>
</protein>
<dbReference type="GeneID" id="64661440"/>
<feature type="region of interest" description="Disordered" evidence="4">
    <location>
        <begin position="148"/>
        <end position="196"/>
    </location>
</feature>